<keyword evidence="2" id="KW-1185">Reference proteome</keyword>
<dbReference type="EMBL" id="KZ805317">
    <property type="protein sequence ID" value="PVI04973.1"/>
    <property type="molecule type" value="Genomic_DNA"/>
</dbReference>
<evidence type="ECO:0000313" key="1">
    <source>
        <dbReference type="EMBL" id="PVI04973.1"/>
    </source>
</evidence>
<name>A0A2V1E339_9PLEO</name>
<organism evidence="1 2">
    <name type="scientific">Periconia macrospinosa</name>
    <dbReference type="NCBI Taxonomy" id="97972"/>
    <lineage>
        <taxon>Eukaryota</taxon>
        <taxon>Fungi</taxon>
        <taxon>Dikarya</taxon>
        <taxon>Ascomycota</taxon>
        <taxon>Pezizomycotina</taxon>
        <taxon>Dothideomycetes</taxon>
        <taxon>Pleosporomycetidae</taxon>
        <taxon>Pleosporales</taxon>
        <taxon>Massarineae</taxon>
        <taxon>Periconiaceae</taxon>
        <taxon>Periconia</taxon>
    </lineage>
</organism>
<dbReference type="AlphaFoldDB" id="A0A2V1E339"/>
<evidence type="ECO:0000313" key="2">
    <source>
        <dbReference type="Proteomes" id="UP000244855"/>
    </source>
</evidence>
<sequence length="219" mass="24961">MASLSPKFDGKDQSTTPTMNQIQYRSYAQELKVYHFPTTLYNIDRFTEHCTDANTGFVKHLISPPMSSQRTPNDDEVPEDKIEVVYIPGAYTVTVNGTMSKVRGSALGFSTTDMVIWFTFSNPIDEHLENLAINMNGNLVQGGDVATYTPLFDLVGRIERKKNSGNRRGKDNSHREWFELLDEAARDGITGRERLAKICEQWEMFRRAGYDVRKSGYTR</sequence>
<protein>
    <submittedName>
        <fullName evidence="1">Uncharacterized protein</fullName>
    </submittedName>
</protein>
<dbReference type="OrthoDB" id="3762348at2759"/>
<dbReference type="Proteomes" id="UP000244855">
    <property type="component" value="Unassembled WGS sequence"/>
</dbReference>
<reference evidence="1 2" key="1">
    <citation type="journal article" date="2018" name="Sci. Rep.">
        <title>Comparative genomics provides insights into the lifestyle and reveals functional heterogeneity of dark septate endophytic fungi.</title>
        <authorList>
            <person name="Knapp D.G."/>
            <person name="Nemeth J.B."/>
            <person name="Barry K."/>
            <person name="Hainaut M."/>
            <person name="Henrissat B."/>
            <person name="Johnson J."/>
            <person name="Kuo A."/>
            <person name="Lim J.H.P."/>
            <person name="Lipzen A."/>
            <person name="Nolan M."/>
            <person name="Ohm R.A."/>
            <person name="Tamas L."/>
            <person name="Grigoriev I.V."/>
            <person name="Spatafora J.W."/>
            <person name="Nagy L.G."/>
            <person name="Kovacs G.M."/>
        </authorList>
    </citation>
    <scope>NUCLEOTIDE SEQUENCE [LARGE SCALE GENOMIC DNA]</scope>
    <source>
        <strain evidence="1 2">DSE2036</strain>
    </source>
</reference>
<gene>
    <name evidence="1" type="ORF">DM02DRAFT_688964</name>
</gene>
<accession>A0A2V1E339</accession>
<proteinExistence type="predicted"/>